<protein>
    <submittedName>
        <fullName evidence="1">Uncharacterized protein</fullName>
    </submittedName>
</protein>
<comment type="caution">
    <text evidence="1">The sequence shown here is derived from an EMBL/GenBank/DDBJ whole genome shotgun (WGS) entry which is preliminary data.</text>
</comment>
<evidence type="ECO:0000313" key="2">
    <source>
        <dbReference type="Proteomes" id="UP001313282"/>
    </source>
</evidence>
<proteinExistence type="predicted"/>
<dbReference type="EMBL" id="JAVHNR010000003">
    <property type="protein sequence ID" value="KAK6347408.1"/>
    <property type="molecule type" value="Genomic_DNA"/>
</dbReference>
<reference evidence="1 2" key="1">
    <citation type="submission" date="2019-10" db="EMBL/GenBank/DDBJ databases">
        <authorList>
            <person name="Palmer J.M."/>
        </authorList>
    </citation>
    <scope>NUCLEOTIDE SEQUENCE [LARGE SCALE GENOMIC DNA]</scope>
    <source>
        <strain evidence="1 2">TWF718</strain>
    </source>
</reference>
<organism evidence="1 2">
    <name type="scientific">Orbilia javanica</name>
    <dbReference type="NCBI Taxonomy" id="47235"/>
    <lineage>
        <taxon>Eukaryota</taxon>
        <taxon>Fungi</taxon>
        <taxon>Dikarya</taxon>
        <taxon>Ascomycota</taxon>
        <taxon>Pezizomycotina</taxon>
        <taxon>Orbiliomycetes</taxon>
        <taxon>Orbiliales</taxon>
        <taxon>Orbiliaceae</taxon>
        <taxon>Orbilia</taxon>
    </lineage>
</organism>
<sequence length="283" mass="32268">MEEKFVFLAITKEDIDPLRLNLMEMWCCLMLQTLTRNALQAYLPPGSHLSPNAGGHLNIALPLHQSYQGNPVQDNLMFHNIQNYSDPLRKSYYASLRQNFYSLKHSPNPVVREFYKQKMAAAQRVRAQTSRQRSADVSRSGRDVKVLRNGRRQAFSISHWIFSVSRKVAHLDSGAILHVECDLLDPATRHPHCYATNSEASDPAGRLGIRITGTDAYGDSINIWVQSTGTREVFKMNTFVDMLEGLNIQEPEDRERRWVPPARAIGKKATYTSDIVHLFSQRN</sequence>
<accession>A0AAN8RJ96</accession>
<name>A0AAN8RJ96_9PEZI</name>
<dbReference type="Proteomes" id="UP001313282">
    <property type="component" value="Unassembled WGS sequence"/>
</dbReference>
<gene>
    <name evidence="1" type="ORF">TWF718_005249</name>
</gene>
<dbReference type="AlphaFoldDB" id="A0AAN8RJ96"/>
<evidence type="ECO:0000313" key="1">
    <source>
        <dbReference type="EMBL" id="KAK6347408.1"/>
    </source>
</evidence>
<keyword evidence="2" id="KW-1185">Reference proteome</keyword>